<keyword evidence="9 11" id="KW-0472">Membrane</keyword>
<evidence type="ECO:0000256" key="4">
    <source>
        <dbReference type="ARBA" id="ARBA00022496"/>
    </source>
</evidence>
<evidence type="ECO:0000313" key="17">
    <source>
        <dbReference type="Proteomes" id="UP000520156"/>
    </source>
</evidence>
<evidence type="ECO:0000259" key="14">
    <source>
        <dbReference type="Pfam" id="PF00593"/>
    </source>
</evidence>
<keyword evidence="3 11" id="KW-1134">Transmembrane beta strand</keyword>
<dbReference type="PANTHER" id="PTHR32552">
    <property type="entry name" value="FERRICHROME IRON RECEPTOR-RELATED"/>
    <property type="match status" value="1"/>
</dbReference>
<dbReference type="SUPFAM" id="SSF56935">
    <property type="entry name" value="Porins"/>
    <property type="match status" value="1"/>
</dbReference>
<evidence type="ECO:0000256" key="10">
    <source>
        <dbReference type="ARBA" id="ARBA00023237"/>
    </source>
</evidence>
<evidence type="ECO:0000256" key="12">
    <source>
        <dbReference type="RuleBase" id="RU003357"/>
    </source>
</evidence>
<feature type="region of interest" description="Disordered" evidence="13">
    <location>
        <begin position="1"/>
        <end position="24"/>
    </location>
</feature>
<gene>
    <name evidence="16" type="ORF">H7F49_02215</name>
</gene>
<feature type="domain" description="TonB-dependent receptor-like beta-barrel" evidence="14">
    <location>
        <begin position="249"/>
        <end position="699"/>
    </location>
</feature>
<dbReference type="RefSeq" id="WP_214647612.1">
    <property type="nucleotide sequence ID" value="NZ_JACLAU010000002.1"/>
</dbReference>
<dbReference type="EMBL" id="JACLAU010000002">
    <property type="protein sequence ID" value="MBC2650513.1"/>
    <property type="molecule type" value="Genomic_DNA"/>
</dbReference>
<evidence type="ECO:0000256" key="8">
    <source>
        <dbReference type="ARBA" id="ARBA00023077"/>
    </source>
</evidence>
<comment type="caution">
    <text evidence="16">The sequence shown here is derived from an EMBL/GenBank/DDBJ whole genome shotgun (WGS) entry which is preliminary data.</text>
</comment>
<evidence type="ECO:0000256" key="3">
    <source>
        <dbReference type="ARBA" id="ARBA00022452"/>
    </source>
</evidence>
<organism evidence="16 17">
    <name type="scientific">Novosphingobium aerophilum</name>
    <dbReference type="NCBI Taxonomy" id="2839843"/>
    <lineage>
        <taxon>Bacteria</taxon>
        <taxon>Pseudomonadati</taxon>
        <taxon>Pseudomonadota</taxon>
        <taxon>Alphaproteobacteria</taxon>
        <taxon>Sphingomonadales</taxon>
        <taxon>Sphingomonadaceae</taxon>
        <taxon>Novosphingobium</taxon>
    </lineage>
</organism>
<reference evidence="16 17" key="1">
    <citation type="submission" date="2020-08" db="EMBL/GenBank/DDBJ databases">
        <title>The genome sequence of Novosphingobium flavum 4Y4.</title>
        <authorList>
            <person name="Liu Y."/>
        </authorList>
    </citation>
    <scope>NUCLEOTIDE SEQUENCE [LARGE SCALE GENOMIC DNA]</scope>
    <source>
        <strain evidence="16 17">4Y4</strain>
    </source>
</reference>
<evidence type="ECO:0000256" key="11">
    <source>
        <dbReference type="PROSITE-ProRule" id="PRU01360"/>
    </source>
</evidence>
<dbReference type="Gene3D" id="2.40.170.20">
    <property type="entry name" value="TonB-dependent receptor, beta-barrel domain"/>
    <property type="match status" value="1"/>
</dbReference>
<dbReference type="InterPro" id="IPR000531">
    <property type="entry name" value="Beta-barrel_TonB"/>
</dbReference>
<keyword evidence="17" id="KW-1185">Reference proteome</keyword>
<keyword evidence="4" id="KW-0410">Iron transport</keyword>
<keyword evidence="10 11" id="KW-0998">Cell outer membrane</keyword>
<protein>
    <submittedName>
        <fullName evidence="16">TonB-dependent receptor</fullName>
    </submittedName>
</protein>
<keyword evidence="16" id="KW-0675">Receptor</keyword>
<feature type="domain" description="TonB-dependent receptor plug" evidence="15">
    <location>
        <begin position="42"/>
        <end position="147"/>
    </location>
</feature>
<evidence type="ECO:0000259" key="15">
    <source>
        <dbReference type="Pfam" id="PF07715"/>
    </source>
</evidence>
<dbReference type="PANTHER" id="PTHR32552:SF81">
    <property type="entry name" value="TONB-DEPENDENT OUTER MEMBRANE RECEPTOR"/>
    <property type="match status" value="1"/>
</dbReference>
<proteinExistence type="inferred from homology"/>
<comment type="subcellular location">
    <subcellularLocation>
        <location evidence="1 11">Cell outer membrane</location>
        <topology evidence="1 11">Multi-pass membrane protein</topology>
    </subcellularLocation>
</comment>
<keyword evidence="7" id="KW-0406">Ion transport</keyword>
<dbReference type="Pfam" id="PF07715">
    <property type="entry name" value="Plug"/>
    <property type="match status" value="1"/>
</dbReference>
<dbReference type="InterPro" id="IPR012910">
    <property type="entry name" value="Plug_dom"/>
</dbReference>
<dbReference type="GO" id="GO:0009279">
    <property type="term" value="C:cell outer membrane"/>
    <property type="evidence" value="ECO:0007669"/>
    <property type="project" value="UniProtKB-SubCell"/>
</dbReference>
<evidence type="ECO:0000256" key="9">
    <source>
        <dbReference type="ARBA" id="ARBA00023136"/>
    </source>
</evidence>
<name>A0A7X1F550_9SPHN</name>
<evidence type="ECO:0000256" key="2">
    <source>
        <dbReference type="ARBA" id="ARBA00022448"/>
    </source>
</evidence>
<dbReference type="InterPro" id="IPR036942">
    <property type="entry name" value="Beta-barrel_TonB_sf"/>
</dbReference>
<keyword evidence="8 12" id="KW-0798">TonB box</keyword>
<comment type="similarity">
    <text evidence="11 12">Belongs to the TonB-dependent receptor family.</text>
</comment>
<evidence type="ECO:0000256" key="5">
    <source>
        <dbReference type="ARBA" id="ARBA00022692"/>
    </source>
</evidence>
<keyword evidence="2 11" id="KW-0813">Transport</keyword>
<dbReference type="Pfam" id="PF00593">
    <property type="entry name" value="TonB_dep_Rec_b-barrel"/>
    <property type="match status" value="1"/>
</dbReference>
<evidence type="ECO:0000313" key="16">
    <source>
        <dbReference type="EMBL" id="MBC2650513.1"/>
    </source>
</evidence>
<evidence type="ECO:0000256" key="1">
    <source>
        <dbReference type="ARBA" id="ARBA00004571"/>
    </source>
</evidence>
<evidence type="ECO:0000256" key="6">
    <source>
        <dbReference type="ARBA" id="ARBA00023004"/>
    </source>
</evidence>
<evidence type="ECO:0000256" key="7">
    <source>
        <dbReference type="ARBA" id="ARBA00023065"/>
    </source>
</evidence>
<dbReference type="InterPro" id="IPR039426">
    <property type="entry name" value="TonB-dep_rcpt-like"/>
</dbReference>
<accession>A0A7X1F550</accession>
<dbReference type="GO" id="GO:0006826">
    <property type="term" value="P:iron ion transport"/>
    <property type="evidence" value="ECO:0007669"/>
    <property type="project" value="UniProtKB-KW"/>
</dbReference>
<dbReference type="PROSITE" id="PS52016">
    <property type="entry name" value="TONB_DEPENDENT_REC_3"/>
    <property type="match status" value="1"/>
</dbReference>
<sequence>MTTCAMAAGGANAQQSERANATPAEQGLSEIVVTAQRREENLQDVPIAATAFSGEALQDKGVERLADLQFAAPSLSVTDSGLTQSVNIRGIGIASGSPAVANGVATYIDGIFQPPVLTTSSFYDIQSVEVLRGPQGTLVGSNSTGGAVFVTTQNPTTDRVKGFLQGSYGTFDEVTAQGALNLPITDTLAVRAAGNFRSRDSYYEDLGPFDNKPDSLEEYAGRLSMLWQPGNFRALAKVEWIDKNTGGYAYRPIVGTAFDNNLTDDIRELTYNTPTLNYERGFLSSLELRYELDSGIVLRSMSGYSYKRFNNLYDSDAAMVAPDPANSANQTLDQYTDERQYSQEVNIISPLDGAFNWILGGYYQKNDITVDLDIDTGGPVQIEIKQAPKKQVWGVFAHTGYKFNDQFELQFGLRYSAFNSTGTGSTRLTGIPIPFPPFEMEVFTPDSNSHKDDMVTGKLALNWTPDENNLIYAFAARGYKPGGANSATSEFGPESVWDYEIGWKSSFMDNRIRTQLGAFYMDYKNFQFDAIDIATGNNGVTNISNATIKGVEFQVQAQFGGFGIDGGIAYVDSSVDPVTVVNGRLLPPNGGQQLGGQCPPGVPSNPPVCFDYDPFLGVAGGGPNLFSPEWSYNISAHYEFLLGGDAKLTPRVSWAYVGPRWTNLYYDPDLDYLKGRGLLSAQLALDLGDWSIEAYGTNLANKEYVSGQSGNNAFYGAPREYGVRASVRF</sequence>
<keyword evidence="5 11" id="KW-0812">Transmembrane</keyword>
<keyword evidence="6" id="KW-0408">Iron</keyword>
<dbReference type="AlphaFoldDB" id="A0A7X1F550"/>
<evidence type="ECO:0000256" key="13">
    <source>
        <dbReference type="SAM" id="MobiDB-lite"/>
    </source>
</evidence>
<dbReference type="Proteomes" id="UP000520156">
    <property type="component" value="Unassembled WGS sequence"/>
</dbReference>